<proteinExistence type="predicted"/>
<protein>
    <submittedName>
        <fullName evidence="1">Uncharacterized protein</fullName>
    </submittedName>
</protein>
<name>X1PSE2_9ZZZZ</name>
<dbReference type="AlphaFoldDB" id="X1PSE2"/>
<reference evidence="1" key="1">
    <citation type="journal article" date="2014" name="Front. Microbiol.">
        <title>High frequency of phylogenetically diverse reductive dehalogenase-homologous genes in deep subseafloor sedimentary metagenomes.</title>
        <authorList>
            <person name="Kawai M."/>
            <person name="Futagami T."/>
            <person name="Toyoda A."/>
            <person name="Takaki Y."/>
            <person name="Nishi S."/>
            <person name="Hori S."/>
            <person name="Arai W."/>
            <person name="Tsubouchi T."/>
            <person name="Morono Y."/>
            <person name="Uchiyama I."/>
            <person name="Ito T."/>
            <person name="Fujiyama A."/>
            <person name="Inagaki F."/>
            <person name="Takami H."/>
        </authorList>
    </citation>
    <scope>NUCLEOTIDE SEQUENCE</scope>
    <source>
        <strain evidence="1">Expedition CK06-06</strain>
    </source>
</reference>
<organism evidence="1">
    <name type="scientific">marine sediment metagenome</name>
    <dbReference type="NCBI Taxonomy" id="412755"/>
    <lineage>
        <taxon>unclassified sequences</taxon>
        <taxon>metagenomes</taxon>
        <taxon>ecological metagenomes</taxon>
    </lineage>
</organism>
<sequence>NEKDGKSAILELEHFGTVKDPESDERYPCRILKIIEVEENQIVITIKGNFQKISGEEKVLKRILEKLYLGVDLPFFLNGDPNKFEWESNQVLFLEGKKSPLLKPFEYSGHHFKAYDESYKLNFEYSLSSQIKADTDSIKIYKFPIVAYAFTDEGYKKIYQGINILPRFKLRKEFEFNLIISIY</sequence>
<dbReference type="GO" id="GO:0030246">
    <property type="term" value="F:carbohydrate binding"/>
    <property type="evidence" value="ECO:0007669"/>
    <property type="project" value="InterPro"/>
</dbReference>
<evidence type="ECO:0000313" key="1">
    <source>
        <dbReference type="EMBL" id="GAI59172.1"/>
    </source>
</evidence>
<gene>
    <name evidence="1" type="ORF">S12H4_09654</name>
</gene>
<dbReference type="Gene3D" id="2.70.98.10">
    <property type="match status" value="1"/>
</dbReference>
<accession>X1PSE2</accession>
<feature type="non-terminal residue" evidence="1">
    <location>
        <position position="1"/>
    </location>
</feature>
<dbReference type="InterPro" id="IPR014718">
    <property type="entry name" value="GH-type_carb-bd"/>
</dbReference>
<dbReference type="EMBL" id="BARW01003961">
    <property type="protein sequence ID" value="GAI59172.1"/>
    <property type="molecule type" value="Genomic_DNA"/>
</dbReference>
<comment type="caution">
    <text evidence="1">The sequence shown here is derived from an EMBL/GenBank/DDBJ whole genome shotgun (WGS) entry which is preliminary data.</text>
</comment>